<evidence type="ECO:0000256" key="11">
    <source>
        <dbReference type="HAMAP-Rule" id="MF_00190"/>
    </source>
</evidence>
<dbReference type="PANTHER" id="PTHR21248:SF22">
    <property type="entry name" value="PHOSPHOLIPASE D"/>
    <property type="match status" value="1"/>
</dbReference>
<dbReference type="AlphaFoldDB" id="A0A2P5T0P9"/>
<keyword evidence="1 11" id="KW-1003">Cell membrane</keyword>
<evidence type="ECO:0000313" key="13">
    <source>
        <dbReference type="EMBL" id="PPI88169.1"/>
    </source>
</evidence>
<sequence>MYWLLIANVTLRILMKRRAVNSSIVWLLVIYGIPIVGIVTYLSFGELYLEKNRIKRMRSTWIHTNNFLKQLKKRQEIFTTEHSTVAHSLFQLCNNRQGVPGIKGNKLKLISDPNDIIKSLINDIKIARHNIEMIFYIWHPGGLADEVAESLIKAAYRGVKCRLLLDSAGSISFFRSNWVKKMRNAGIEVIEALKISVLQFFLRRIDLRQHRKLVLIDNYTAYTGSMNLVDPCFFKQNIGIGQWIDLMVRIEGPISIFISIIFNCDWEIETGNRILPIYENKHINNIHEKNSCVAQIVASGPSVPKDIMHQSLLTAIYSAHENLIMTTPYFVPSEDLLHALCTAALRGVNVDIVIPLNNDSTLVSWASRAFFSELLEAGVNIYQFEGGLLHTKSILVDGQLTLLGTFNLDMRSIWLNFEITLIIDDLNFGNNLADIQQSYIASSSLVDKKTWSKRAFWKKFLEMIFYLFSPLL</sequence>
<evidence type="ECO:0000256" key="9">
    <source>
        <dbReference type="ARBA" id="ARBA00023209"/>
    </source>
</evidence>
<feature type="active site" evidence="11">
    <location>
        <position position="397"/>
    </location>
</feature>
<keyword evidence="3 11" id="KW-0808">Transferase</keyword>
<feature type="domain" description="PLD phosphodiesterase" evidence="12">
    <location>
        <begin position="205"/>
        <end position="232"/>
    </location>
</feature>
<comment type="caution">
    <text evidence="13">The sequence shown here is derived from an EMBL/GenBank/DDBJ whole genome shotgun (WGS) entry which is preliminary data.</text>
</comment>
<comment type="subcellular location">
    <subcellularLocation>
        <location evidence="11">Cell membrane</location>
        <topology evidence="11">Multi-pass membrane protein</topology>
    </subcellularLocation>
</comment>
<dbReference type="Pfam" id="PF13091">
    <property type="entry name" value="PLDc_2"/>
    <property type="match status" value="2"/>
</dbReference>
<keyword evidence="6 11" id="KW-1133">Transmembrane helix</keyword>
<dbReference type="Gene3D" id="3.30.870.10">
    <property type="entry name" value="Endonuclease Chain A"/>
    <property type="match status" value="2"/>
</dbReference>
<accession>A0A2P5T0P9</accession>
<dbReference type="GO" id="GO:0005886">
    <property type="term" value="C:plasma membrane"/>
    <property type="evidence" value="ECO:0007669"/>
    <property type="project" value="UniProtKB-SubCell"/>
</dbReference>
<dbReference type="InterPro" id="IPR001736">
    <property type="entry name" value="PLipase_D/transphosphatidylase"/>
</dbReference>
<dbReference type="CDD" id="cd09158">
    <property type="entry name" value="PLDc_EcCLS_like_2"/>
    <property type="match status" value="1"/>
</dbReference>
<dbReference type="EMBL" id="PDKT01000001">
    <property type="protein sequence ID" value="PPI88169.1"/>
    <property type="molecule type" value="Genomic_DNA"/>
</dbReference>
<feature type="active site" evidence="11">
    <location>
        <position position="212"/>
    </location>
</feature>
<comment type="similarity">
    <text evidence="11">Belongs to the phospholipase D family. Cardiolipin synthase subfamily. ClsA sub-subfamily.</text>
</comment>
<evidence type="ECO:0000256" key="4">
    <source>
        <dbReference type="ARBA" id="ARBA00022692"/>
    </source>
</evidence>
<dbReference type="GO" id="GO:0032049">
    <property type="term" value="P:cardiolipin biosynthetic process"/>
    <property type="evidence" value="ECO:0007669"/>
    <property type="project" value="UniProtKB-UniRule"/>
</dbReference>
<reference evidence="13 14" key="1">
    <citation type="journal article" date="2018" name="Genome Biol. Evol.">
        <title>Cladogenesis and Genomic Streamlining in Extracellular Endosymbionts of Tropical Stink Bugs.</title>
        <authorList>
            <person name="Otero-Bravo A."/>
            <person name="Goffredi S."/>
            <person name="Sabree Z.L."/>
        </authorList>
    </citation>
    <scope>NUCLEOTIDE SEQUENCE [LARGE SCALE GENOMIC DNA]</scope>
    <source>
        <strain evidence="13 14">SoEE</strain>
    </source>
</reference>
<comment type="function">
    <text evidence="11">Catalyzes the reversible phosphatidyl group transfer from one phosphatidylglycerol molecule to another to form cardiolipin (CL) (diphosphatidylglycerol) and glycerol.</text>
</comment>
<evidence type="ECO:0000256" key="1">
    <source>
        <dbReference type="ARBA" id="ARBA00022475"/>
    </source>
</evidence>
<dbReference type="InterPro" id="IPR025202">
    <property type="entry name" value="PLD-like_dom"/>
</dbReference>
<dbReference type="EC" id="2.7.8.-" evidence="11"/>
<dbReference type="HAMAP" id="MF_00190">
    <property type="entry name" value="Cardiolipin_synth_ClsA"/>
    <property type="match status" value="1"/>
</dbReference>
<dbReference type="SUPFAM" id="SSF56024">
    <property type="entry name" value="Phospholipase D/nuclease"/>
    <property type="match status" value="2"/>
</dbReference>
<organism evidence="13 14">
    <name type="scientific">Candidatus Pantoea edessiphila</name>
    <dbReference type="NCBI Taxonomy" id="2044610"/>
    <lineage>
        <taxon>Bacteria</taxon>
        <taxon>Pseudomonadati</taxon>
        <taxon>Pseudomonadota</taxon>
        <taxon>Gammaproteobacteria</taxon>
        <taxon>Enterobacterales</taxon>
        <taxon>Erwiniaceae</taxon>
        <taxon>Pantoea</taxon>
    </lineage>
</organism>
<evidence type="ECO:0000256" key="7">
    <source>
        <dbReference type="ARBA" id="ARBA00023098"/>
    </source>
</evidence>
<protein>
    <recommendedName>
        <fullName evidence="11">Cardiolipin synthase A</fullName>
        <shortName evidence="11">CL synthase</shortName>
        <ecNumber evidence="11">2.7.8.-</ecNumber>
    </recommendedName>
</protein>
<dbReference type="Proteomes" id="UP000296153">
    <property type="component" value="Unassembled WGS sequence"/>
</dbReference>
<dbReference type="InterPro" id="IPR022924">
    <property type="entry name" value="Cardiolipin_synthase"/>
</dbReference>
<proteinExistence type="inferred from homology"/>
<dbReference type="InterPro" id="IPR030840">
    <property type="entry name" value="CL_synthase_A"/>
</dbReference>
<evidence type="ECO:0000259" key="12">
    <source>
        <dbReference type="PROSITE" id="PS50035"/>
    </source>
</evidence>
<dbReference type="CDD" id="cd09152">
    <property type="entry name" value="PLDc_EcCLS_like_1"/>
    <property type="match status" value="1"/>
</dbReference>
<evidence type="ECO:0000256" key="8">
    <source>
        <dbReference type="ARBA" id="ARBA00023136"/>
    </source>
</evidence>
<keyword evidence="2 11" id="KW-0444">Lipid biosynthesis</keyword>
<evidence type="ECO:0000256" key="6">
    <source>
        <dbReference type="ARBA" id="ARBA00022989"/>
    </source>
</evidence>
<feature type="active site" evidence="11">
    <location>
        <position position="390"/>
    </location>
</feature>
<dbReference type="NCBIfam" id="TIGR04265">
    <property type="entry name" value="bac_cardiolipin"/>
    <property type="match status" value="1"/>
</dbReference>
<feature type="active site" evidence="11">
    <location>
        <position position="210"/>
    </location>
</feature>
<evidence type="ECO:0000256" key="2">
    <source>
        <dbReference type="ARBA" id="ARBA00022516"/>
    </source>
</evidence>
<evidence type="ECO:0000256" key="5">
    <source>
        <dbReference type="ARBA" id="ARBA00022737"/>
    </source>
</evidence>
<name>A0A2P5T0P9_9GAMM</name>
<evidence type="ECO:0000256" key="10">
    <source>
        <dbReference type="ARBA" id="ARBA00023264"/>
    </source>
</evidence>
<keyword evidence="5" id="KW-0677">Repeat</keyword>
<comment type="caution">
    <text evidence="11">Lacks conserved residue(s) required for the propagation of feature annotation.</text>
</comment>
<keyword evidence="9 11" id="KW-0594">Phospholipid biosynthesis</keyword>
<feature type="active site" evidence="11">
    <location>
        <position position="217"/>
    </location>
</feature>
<keyword evidence="7 11" id="KW-0443">Lipid metabolism</keyword>
<evidence type="ECO:0000256" key="3">
    <source>
        <dbReference type="ARBA" id="ARBA00022679"/>
    </source>
</evidence>
<keyword evidence="8 11" id="KW-0472">Membrane</keyword>
<keyword evidence="10 11" id="KW-1208">Phospholipid metabolism</keyword>
<dbReference type="GO" id="GO:0008808">
    <property type="term" value="F:cardiolipin synthase activity"/>
    <property type="evidence" value="ECO:0007669"/>
    <property type="project" value="UniProtKB-UniRule"/>
</dbReference>
<feature type="active site" evidence="11">
    <location>
        <position position="392"/>
    </location>
</feature>
<feature type="transmembrane region" description="Helical" evidence="11">
    <location>
        <begin position="24"/>
        <end position="49"/>
    </location>
</feature>
<dbReference type="PANTHER" id="PTHR21248">
    <property type="entry name" value="CARDIOLIPIN SYNTHASE"/>
    <property type="match status" value="1"/>
</dbReference>
<evidence type="ECO:0000313" key="14">
    <source>
        <dbReference type="Proteomes" id="UP000296153"/>
    </source>
</evidence>
<dbReference type="PROSITE" id="PS50035">
    <property type="entry name" value="PLD"/>
    <property type="match status" value="2"/>
</dbReference>
<feature type="domain" description="PLD phosphodiesterase" evidence="12">
    <location>
        <begin position="385"/>
        <end position="412"/>
    </location>
</feature>
<dbReference type="SMART" id="SM00155">
    <property type="entry name" value="PLDc"/>
    <property type="match status" value="2"/>
</dbReference>
<keyword evidence="4 11" id="KW-0812">Transmembrane</keyword>
<gene>
    <name evidence="13" type="primary">cls</name>
    <name evidence="11" type="synonym">clsA</name>
    <name evidence="13" type="ORF">CRV12_00835</name>
</gene>
<comment type="catalytic activity">
    <reaction evidence="11">
        <text>2 a 1,2-diacyl-sn-glycero-3-phospho-(1'-sn-glycerol) = a cardiolipin + glycerol</text>
        <dbReference type="Rhea" id="RHEA:31451"/>
        <dbReference type="ChEBI" id="CHEBI:17754"/>
        <dbReference type="ChEBI" id="CHEBI:62237"/>
        <dbReference type="ChEBI" id="CHEBI:64716"/>
    </reaction>
</comment>